<protein>
    <submittedName>
        <fullName evidence="1">Uncharacterized protein</fullName>
    </submittedName>
</protein>
<dbReference type="EMBL" id="KY684104">
    <property type="protein sequence ID" value="ARF10619.1"/>
    <property type="molecule type" value="Genomic_DNA"/>
</dbReference>
<gene>
    <name evidence="1" type="ORF">Hokovirus_2_146</name>
</gene>
<evidence type="ECO:0000313" key="1">
    <source>
        <dbReference type="EMBL" id="ARF10619.1"/>
    </source>
</evidence>
<accession>A0A1V0SFW8</accession>
<proteinExistence type="predicted"/>
<reference evidence="1" key="1">
    <citation type="journal article" date="2017" name="Science">
        <title>Giant viruses with an expanded complement of translation system components.</title>
        <authorList>
            <person name="Schulz F."/>
            <person name="Yutin N."/>
            <person name="Ivanova N.N."/>
            <person name="Ortega D.R."/>
            <person name="Lee T.K."/>
            <person name="Vierheilig J."/>
            <person name="Daims H."/>
            <person name="Horn M."/>
            <person name="Wagner M."/>
            <person name="Jensen G.J."/>
            <person name="Kyrpides N.C."/>
            <person name="Koonin E.V."/>
            <person name="Woyke T."/>
        </authorList>
    </citation>
    <scope>NUCLEOTIDE SEQUENCE</scope>
    <source>
        <strain evidence="1">HKV1</strain>
    </source>
</reference>
<name>A0A1V0SFW8_9VIRU</name>
<organism evidence="1">
    <name type="scientific">Hokovirus HKV1</name>
    <dbReference type="NCBI Taxonomy" id="1977638"/>
    <lineage>
        <taxon>Viruses</taxon>
        <taxon>Varidnaviria</taxon>
        <taxon>Bamfordvirae</taxon>
        <taxon>Nucleocytoviricota</taxon>
        <taxon>Megaviricetes</taxon>
        <taxon>Imitervirales</taxon>
        <taxon>Mimiviridae</taxon>
        <taxon>Klosneuvirinae</taxon>
        <taxon>Hokovirus</taxon>
    </lineage>
</organism>
<sequence>MAEFNLLNIKYKIFIHPKQATIGSIAFVARNAIDKYKKFHKINDDMMFNECYQLLDDINTLYQETLKISFSMDYVNFIRKIFENDYALGFKVDKDIYNEYFPYKNDKVQLVQLNVVKLFEILFLKLRFWGYVLSELGINGYFSDEQAQLRDLFNTFLSKYTRNETIVAKKNYRKNKQTEEMEEYYIEYTLYSEKWIEDFNLKIRSFEQNKK</sequence>